<evidence type="ECO:0000256" key="5">
    <source>
        <dbReference type="SAM" id="MobiDB-lite"/>
    </source>
</evidence>
<dbReference type="Proteomes" id="UP000708148">
    <property type="component" value="Unassembled WGS sequence"/>
</dbReference>
<evidence type="ECO:0000256" key="1">
    <source>
        <dbReference type="ARBA" id="ARBA00022723"/>
    </source>
</evidence>
<keyword evidence="3" id="KW-0862">Zinc</keyword>
<evidence type="ECO:0000256" key="2">
    <source>
        <dbReference type="ARBA" id="ARBA00022771"/>
    </source>
</evidence>
<dbReference type="InterPro" id="IPR000626">
    <property type="entry name" value="Ubiquitin-like_dom"/>
</dbReference>
<name>A0A8S1J7S2_9CHLO</name>
<sequence length="820" mass="86992">MKVVVRGARRRSAGEAIPRAEEEPSGSSGQVADGHAAFEVDGLRPEDEIFARLGEAGCEPPSCFTHRGRKLGAEIPAALPVEVAPRGTKPALGDEGLRMPCDATFLRFYNDVLKSRGLGNRSRPWTTVRLDHDENCAVFECGLRVEFRRALRVDGGDLRGAYQRGLGVLPLCRAHDFREGLPVGWRRRGGAFAALRQREAMWVNFDCRFSGSGGCAVKVRVGNTNAVSGRPWEGGLNSDPLDHIVCPNHAWLAGINDGNGGMRQFGPMPLNSGGCGSLADPWRESHTVITLEVYPPLRSDVKFLAADVSGTEAGEGRRDGDASVANGGPQATPWREETFGDGGRDEGECKSVCMHHGRGCACMHGGCEGTRMQAAVCGGPDRGAAAAQGACLSPSEMSVSPTGSGNGALSRADGAEGVDELDSTMQAPGPVACVSGPKHAPIDPGARPRSAAGEFSFDPETTPEECGLRPGDVVWMEAVALGTRPLLVSDVAGTSSPDVELTARYPFGVCVRTLVGADVPLTVCWATTGGDLKLMIEDCVGVPPVQQGLTFAGRRLQDEAPIGDQGVGEGAVIHLVSHVRGSDVFEQSVEGKLLRLCDAPQGHRSASMADCPRPSHWDLDAKQCLRLAILTTADFRAVTGQDPPPTPVSALTYHSHGVPWRDCYDAPAPAIDRAKILVDLAASASFHVEREDIMEERTCPVCRYNACNAELVPCGHGFCADCAEAVADIRPIKCPVCRGRFTRIADWSQALGEADAAMEADDCAVACLHTESAEGVGGREVRPDGELSVFCDDWLSCLLARDCPRWRSGEDGGSGWPSSQ</sequence>
<feature type="compositionally biased region" description="Basic and acidic residues" evidence="5">
    <location>
        <begin position="334"/>
        <end position="343"/>
    </location>
</feature>
<dbReference type="EMBL" id="CAJHUC010001773">
    <property type="protein sequence ID" value="CAD7702293.1"/>
    <property type="molecule type" value="Genomic_DNA"/>
</dbReference>
<evidence type="ECO:0008006" key="10">
    <source>
        <dbReference type="Google" id="ProtNLM"/>
    </source>
</evidence>
<dbReference type="PROSITE" id="PS50053">
    <property type="entry name" value="UBIQUITIN_2"/>
    <property type="match status" value="1"/>
</dbReference>
<evidence type="ECO:0000259" key="6">
    <source>
        <dbReference type="PROSITE" id="PS50053"/>
    </source>
</evidence>
<evidence type="ECO:0000313" key="8">
    <source>
        <dbReference type="EMBL" id="CAD7702293.1"/>
    </source>
</evidence>
<dbReference type="GO" id="GO:0008270">
    <property type="term" value="F:zinc ion binding"/>
    <property type="evidence" value="ECO:0007669"/>
    <property type="project" value="UniProtKB-KW"/>
</dbReference>
<keyword evidence="2 4" id="KW-0863">Zinc-finger</keyword>
<feature type="region of interest" description="Disordered" evidence="5">
    <location>
        <begin position="311"/>
        <end position="343"/>
    </location>
</feature>
<dbReference type="CDD" id="cd17039">
    <property type="entry name" value="Ubl_ubiquitin_like"/>
    <property type="match status" value="1"/>
</dbReference>
<dbReference type="InterPro" id="IPR013083">
    <property type="entry name" value="Znf_RING/FYVE/PHD"/>
</dbReference>
<gene>
    <name evidence="8" type="ORF">OSTQU699_LOCUS7650</name>
</gene>
<feature type="domain" description="Ubiquitin-like" evidence="6">
    <location>
        <begin position="507"/>
        <end position="582"/>
    </location>
</feature>
<reference evidence="8" key="1">
    <citation type="submission" date="2020-12" db="EMBL/GenBank/DDBJ databases">
        <authorList>
            <person name="Iha C."/>
        </authorList>
    </citation>
    <scope>NUCLEOTIDE SEQUENCE</scope>
</reference>
<dbReference type="Pfam" id="PF13920">
    <property type="entry name" value="zf-C3HC4_3"/>
    <property type="match status" value="1"/>
</dbReference>
<dbReference type="SUPFAM" id="SSF57850">
    <property type="entry name" value="RING/U-box"/>
    <property type="match status" value="1"/>
</dbReference>
<dbReference type="InterPro" id="IPR001841">
    <property type="entry name" value="Znf_RING"/>
</dbReference>
<keyword evidence="1" id="KW-0479">Metal-binding</keyword>
<feature type="domain" description="RING-type" evidence="7">
    <location>
        <begin position="699"/>
        <end position="738"/>
    </location>
</feature>
<evidence type="ECO:0000256" key="4">
    <source>
        <dbReference type="PROSITE-ProRule" id="PRU00175"/>
    </source>
</evidence>
<protein>
    <recommendedName>
        <fullName evidence="10">Ubiquitin-like domain-containing protein</fullName>
    </recommendedName>
</protein>
<dbReference type="CDD" id="cd16449">
    <property type="entry name" value="RING-HC"/>
    <property type="match status" value="1"/>
</dbReference>
<dbReference type="SMART" id="SM00213">
    <property type="entry name" value="UBQ"/>
    <property type="match status" value="1"/>
</dbReference>
<evidence type="ECO:0000256" key="3">
    <source>
        <dbReference type="ARBA" id="ARBA00022833"/>
    </source>
</evidence>
<dbReference type="OrthoDB" id="428577at2759"/>
<organism evidence="8 9">
    <name type="scientific">Ostreobium quekettii</name>
    <dbReference type="NCBI Taxonomy" id="121088"/>
    <lineage>
        <taxon>Eukaryota</taxon>
        <taxon>Viridiplantae</taxon>
        <taxon>Chlorophyta</taxon>
        <taxon>core chlorophytes</taxon>
        <taxon>Ulvophyceae</taxon>
        <taxon>TCBD clade</taxon>
        <taxon>Bryopsidales</taxon>
        <taxon>Ostreobineae</taxon>
        <taxon>Ostreobiaceae</taxon>
        <taxon>Ostreobium</taxon>
    </lineage>
</organism>
<dbReference type="SUPFAM" id="SSF54236">
    <property type="entry name" value="Ubiquitin-like"/>
    <property type="match status" value="1"/>
</dbReference>
<feature type="region of interest" description="Disordered" evidence="5">
    <location>
        <begin position="394"/>
        <end position="466"/>
    </location>
</feature>
<dbReference type="Gene3D" id="3.10.20.90">
    <property type="entry name" value="Phosphatidylinositol 3-kinase Catalytic Subunit, Chain A, domain 1"/>
    <property type="match status" value="1"/>
</dbReference>
<proteinExistence type="predicted"/>
<accession>A0A8S1J7S2</accession>
<dbReference type="Pfam" id="PF00240">
    <property type="entry name" value="ubiquitin"/>
    <property type="match status" value="1"/>
</dbReference>
<dbReference type="InterPro" id="IPR029071">
    <property type="entry name" value="Ubiquitin-like_domsf"/>
</dbReference>
<dbReference type="AlphaFoldDB" id="A0A8S1J7S2"/>
<dbReference type="PROSITE" id="PS00518">
    <property type="entry name" value="ZF_RING_1"/>
    <property type="match status" value="1"/>
</dbReference>
<comment type="caution">
    <text evidence="8">The sequence shown here is derived from an EMBL/GenBank/DDBJ whole genome shotgun (WGS) entry which is preliminary data.</text>
</comment>
<dbReference type="SMART" id="SM00184">
    <property type="entry name" value="RING"/>
    <property type="match status" value="1"/>
</dbReference>
<evidence type="ECO:0000313" key="9">
    <source>
        <dbReference type="Proteomes" id="UP000708148"/>
    </source>
</evidence>
<dbReference type="Gene3D" id="3.30.40.10">
    <property type="entry name" value="Zinc/RING finger domain, C3HC4 (zinc finger)"/>
    <property type="match status" value="1"/>
</dbReference>
<dbReference type="InterPro" id="IPR017907">
    <property type="entry name" value="Znf_RING_CS"/>
</dbReference>
<keyword evidence="9" id="KW-1185">Reference proteome</keyword>
<dbReference type="PROSITE" id="PS50089">
    <property type="entry name" value="ZF_RING_2"/>
    <property type="match status" value="1"/>
</dbReference>
<feature type="region of interest" description="Disordered" evidence="5">
    <location>
        <begin position="1"/>
        <end position="32"/>
    </location>
</feature>
<evidence type="ECO:0000259" key="7">
    <source>
        <dbReference type="PROSITE" id="PS50089"/>
    </source>
</evidence>